<feature type="transmembrane region" description="Helical" evidence="7">
    <location>
        <begin position="448"/>
        <end position="467"/>
    </location>
</feature>
<dbReference type="InterPro" id="IPR005769">
    <property type="entry name" value="PhnE/PtxC"/>
</dbReference>
<dbReference type="PROSITE" id="PS50928">
    <property type="entry name" value="ABC_TM1"/>
    <property type="match status" value="2"/>
</dbReference>
<evidence type="ECO:0000259" key="9">
    <source>
        <dbReference type="PROSITE" id="PS50928"/>
    </source>
</evidence>
<dbReference type="Pfam" id="PF00528">
    <property type="entry name" value="BPD_transp_1"/>
    <property type="match status" value="2"/>
</dbReference>
<dbReference type="InterPro" id="IPR000515">
    <property type="entry name" value="MetI-like"/>
</dbReference>
<feature type="transmembrane region" description="Helical" evidence="7">
    <location>
        <begin position="516"/>
        <end position="534"/>
    </location>
</feature>
<dbReference type="GO" id="GO:0005886">
    <property type="term" value="C:plasma membrane"/>
    <property type="evidence" value="ECO:0007669"/>
    <property type="project" value="UniProtKB-SubCell"/>
</dbReference>
<evidence type="ECO:0000256" key="4">
    <source>
        <dbReference type="ARBA" id="ARBA00022692"/>
    </source>
</evidence>
<evidence type="ECO:0000256" key="1">
    <source>
        <dbReference type="ARBA" id="ARBA00004651"/>
    </source>
</evidence>
<dbReference type="PANTHER" id="PTHR30043:SF1">
    <property type="entry name" value="ABC TRANSPORT SYSTEM PERMEASE PROTEIN P69"/>
    <property type="match status" value="1"/>
</dbReference>
<dbReference type="AlphaFoldDB" id="A0A1H5LZU5"/>
<feature type="region of interest" description="Disordered" evidence="8">
    <location>
        <begin position="1"/>
        <end position="26"/>
    </location>
</feature>
<evidence type="ECO:0000256" key="3">
    <source>
        <dbReference type="ARBA" id="ARBA00022475"/>
    </source>
</evidence>
<name>A0A1H5LZU5_9MICO</name>
<dbReference type="CDD" id="cd06261">
    <property type="entry name" value="TM_PBP2"/>
    <property type="match status" value="2"/>
</dbReference>
<dbReference type="InterPro" id="IPR035906">
    <property type="entry name" value="MetI-like_sf"/>
</dbReference>
<feature type="transmembrane region" description="Helical" evidence="7">
    <location>
        <begin position="155"/>
        <end position="176"/>
    </location>
</feature>
<feature type="transmembrane region" description="Helical" evidence="7">
    <location>
        <begin position="540"/>
        <end position="566"/>
    </location>
</feature>
<gene>
    <name evidence="10" type="ORF">SAMN04488554_3069</name>
</gene>
<evidence type="ECO:0000313" key="11">
    <source>
        <dbReference type="Proteomes" id="UP000199220"/>
    </source>
</evidence>
<dbReference type="STRING" id="648782.SAMN04488554_3069"/>
<organism evidence="10 11">
    <name type="scientific">Ruania alba</name>
    <dbReference type="NCBI Taxonomy" id="648782"/>
    <lineage>
        <taxon>Bacteria</taxon>
        <taxon>Bacillati</taxon>
        <taxon>Actinomycetota</taxon>
        <taxon>Actinomycetes</taxon>
        <taxon>Micrococcales</taxon>
        <taxon>Ruaniaceae</taxon>
        <taxon>Ruania</taxon>
    </lineage>
</organism>
<protein>
    <submittedName>
        <fullName evidence="10">Phosphonate transport system permease protein</fullName>
    </submittedName>
</protein>
<keyword evidence="3" id="KW-1003">Cell membrane</keyword>
<reference evidence="11" key="1">
    <citation type="submission" date="2016-10" db="EMBL/GenBank/DDBJ databases">
        <authorList>
            <person name="Varghese N."/>
            <person name="Submissions S."/>
        </authorList>
    </citation>
    <scope>NUCLEOTIDE SEQUENCE [LARGE SCALE GENOMIC DNA]</scope>
    <source>
        <strain evidence="11">DSM 21368</strain>
    </source>
</reference>
<proteinExistence type="inferred from homology"/>
<evidence type="ECO:0000256" key="5">
    <source>
        <dbReference type="ARBA" id="ARBA00022989"/>
    </source>
</evidence>
<keyword evidence="5 7" id="KW-1133">Transmembrane helix</keyword>
<evidence type="ECO:0000313" key="10">
    <source>
        <dbReference type="EMBL" id="SEE82500.1"/>
    </source>
</evidence>
<feature type="compositionally biased region" description="Low complexity" evidence="8">
    <location>
        <begin position="1"/>
        <end position="13"/>
    </location>
</feature>
<evidence type="ECO:0000256" key="2">
    <source>
        <dbReference type="ARBA" id="ARBA00022448"/>
    </source>
</evidence>
<keyword evidence="2 7" id="KW-0813">Transport</keyword>
<dbReference type="NCBIfam" id="TIGR01097">
    <property type="entry name" value="PhnE"/>
    <property type="match status" value="1"/>
</dbReference>
<feature type="transmembrane region" description="Helical" evidence="7">
    <location>
        <begin position="419"/>
        <end position="442"/>
    </location>
</feature>
<feature type="transmembrane region" description="Helical" evidence="7">
    <location>
        <begin position="253"/>
        <end position="272"/>
    </location>
</feature>
<dbReference type="Gene3D" id="1.10.3720.10">
    <property type="entry name" value="MetI-like"/>
    <property type="match status" value="2"/>
</dbReference>
<evidence type="ECO:0000256" key="7">
    <source>
        <dbReference type="RuleBase" id="RU363032"/>
    </source>
</evidence>
<comment type="subcellular location">
    <subcellularLocation>
        <location evidence="1 7">Cell membrane</location>
        <topology evidence="1 7">Multi-pass membrane protein</topology>
    </subcellularLocation>
</comment>
<dbReference type="Proteomes" id="UP000199220">
    <property type="component" value="Unassembled WGS sequence"/>
</dbReference>
<accession>A0A1H5LZU5</accession>
<dbReference type="SUPFAM" id="SSF161098">
    <property type="entry name" value="MetI-like"/>
    <property type="match status" value="2"/>
</dbReference>
<feature type="transmembrane region" description="Helical" evidence="7">
    <location>
        <begin position="35"/>
        <end position="56"/>
    </location>
</feature>
<feature type="domain" description="ABC transmembrane type-1" evidence="9">
    <location>
        <begin position="90"/>
        <end position="273"/>
    </location>
</feature>
<feature type="transmembrane region" description="Helical" evidence="7">
    <location>
        <begin position="329"/>
        <end position="348"/>
    </location>
</feature>
<feature type="transmembrane region" description="Helical" evidence="7">
    <location>
        <begin position="89"/>
        <end position="116"/>
    </location>
</feature>
<keyword evidence="11" id="KW-1185">Reference proteome</keyword>
<keyword evidence="4 7" id="KW-0812">Transmembrane</keyword>
<keyword evidence="6 7" id="KW-0472">Membrane</keyword>
<sequence>MSTATSTTSPGSGHRPGPGGDDLPLRPRTDTSTRLLTLTLLVVLGAACWSVQALHINIATLIDGWDNTVDFLSRTFPFTLPGPGEIWDMVAQTLAIVALATVLGLIVSVPLAFLAAKNTCGNRSVRTAARVLIVLERAVPDFIVATFFVRAVGLGALPGIIALGLGSVGMMGKLFADAIEEIDPGPREALRAAGAGQVQQIVGGILPQLRPQIVATTLHAFDINLRGSVILGFVGVSGIGMHISAALETMNYRLGMGLSAVLLVLCLLAELVSGLIRKQMLGGTDTSRPSRWSSVFRAHLPSPSWIRSEGSTARVSPPWTGRRIRTTGWNVLIVVAVIVSLLAADISVRQLSSGLANAIETLALYVPPSTGGIGEKLLATMLETIQMGLAGTLVGLVLAIPFGLLSARNVSPGPRVAATFRACVVAIRAIPGIIIGICFVVITGLGATAGALALSIGAIGFFAKVIADSLEEVDVRVQDAVRASGAGDVQVFFAATLRQVAPALAAHTMHQLDTNLRAATGLGVIGAGGIGFYMTNASRVLEFGVVTTCLILVVATVLLSEALALWTRKKVQ</sequence>
<comment type="similarity">
    <text evidence="7">Belongs to the binding-protein-dependent transport system permease family.</text>
</comment>
<dbReference type="EMBL" id="FNTX01000002">
    <property type="protein sequence ID" value="SEE82500.1"/>
    <property type="molecule type" value="Genomic_DNA"/>
</dbReference>
<dbReference type="GO" id="GO:0015416">
    <property type="term" value="F:ABC-type phosphonate transporter activity"/>
    <property type="evidence" value="ECO:0007669"/>
    <property type="project" value="InterPro"/>
</dbReference>
<evidence type="ECO:0000256" key="6">
    <source>
        <dbReference type="ARBA" id="ARBA00023136"/>
    </source>
</evidence>
<dbReference type="PANTHER" id="PTHR30043">
    <property type="entry name" value="PHOSPHONATES TRANSPORT SYSTEM PERMEASE PROTEIN"/>
    <property type="match status" value="1"/>
</dbReference>
<evidence type="ECO:0000256" key="8">
    <source>
        <dbReference type="SAM" id="MobiDB-lite"/>
    </source>
</evidence>
<dbReference type="RefSeq" id="WP_217632472.1">
    <property type="nucleotide sequence ID" value="NZ_FNTX01000002.1"/>
</dbReference>
<feature type="domain" description="ABC transmembrane type-1" evidence="9">
    <location>
        <begin position="381"/>
        <end position="564"/>
    </location>
</feature>
<feature type="transmembrane region" description="Helical" evidence="7">
    <location>
        <begin position="385"/>
        <end position="407"/>
    </location>
</feature>